<dbReference type="Proteomes" id="UP000010798">
    <property type="component" value="Chromosome"/>
</dbReference>
<dbReference type="InterPro" id="IPR036909">
    <property type="entry name" value="Cyt_c-like_dom_sf"/>
</dbReference>
<dbReference type="GO" id="GO:0009055">
    <property type="term" value="F:electron transfer activity"/>
    <property type="evidence" value="ECO:0007669"/>
    <property type="project" value="InterPro"/>
</dbReference>
<dbReference type="STRING" id="886293.Sinac_0433"/>
<dbReference type="HOGENOM" id="CLU_282514_0_0_0"/>
<dbReference type="EMBL" id="CP003364">
    <property type="protein sequence ID" value="AGA24872.1"/>
    <property type="molecule type" value="Genomic_DNA"/>
</dbReference>
<dbReference type="Pfam" id="PF07635">
    <property type="entry name" value="PSCyt1"/>
    <property type="match status" value="1"/>
</dbReference>
<dbReference type="Pfam" id="PF07587">
    <property type="entry name" value="PSD1"/>
    <property type="match status" value="1"/>
</dbReference>
<reference evidence="5 6" key="1">
    <citation type="submission" date="2012-02" db="EMBL/GenBank/DDBJ databases">
        <title>Complete sequence of chromosome of Singulisphaera acidiphila DSM 18658.</title>
        <authorList>
            <consortium name="US DOE Joint Genome Institute (JGI-PGF)"/>
            <person name="Lucas S."/>
            <person name="Copeland A."/>
            <person name="Lapidus A."/>
            <person name="Glavina del Rio T."/>
            <person name="Dalin E."/>
            <person name="Tice H."/>
            <person name="Bruce D."/>
            <person name="Goodwin L."/>
            <person name="Pitluck S."/>
            <person name="Peters L."/>
            <person name="Ovchinnikova G."/>
            <person name="Chertkov O."/>
            <person name="Kyrpides N."/>
            <person name="Mavromatis K."/>
            <person name="Ivanova N."/>
            <person name="Brettin T."/>
            <person name="Detter J.C."/>
            <person name="Han C."/>
            <person name="Larimer F."/>
            <person name="Land M."/>
            <person name="Hauser L."/>
            <person name="Markowitz V."/>
            <person name="Cheng J.-F."/>
            <person name="Hugenholtz P."/>
            <person name="Woyke T."/>
            <person name="Wu D."/>
            <person name="Tindall B."/>
            <person name="Pomrenke H."/>
            <person name="Brambilla E."/>
            <person name="Klenk H.-P."/>
            <person name="Eisen J.A."/>
        </authorList>
    </citation>
    <scope>NUCLEOTIDE SEQUENCE [LARGE SCALE GENOMIC DNA]</scope>
    <source>
        <strain evidence="6">ATCC BAA-1392 / DSM 18658 / VKM B-2454 / MOB10</strain>
    </source>
</reference>
<feature type="domain" description="DUF1549" evidence="2">
    <location>
        <begin position="428"/>
        <end position="596"/>
    </location>
</feature>
<feature type="region of interest" description="Disordered" evidence="1">
    <location>
        <begin position="357"/>
        <end position="378"/>
    </location>
</feature>
<dbReference type="Pfam" id="PF07583">
    <property type="entry name" value="PSCyt2"/>
    <property type="match status" value="1"/>
</dbReference>
<evidence type="ECO:0000259" key="2">
    <source>
        <dbReference type="Pfam" id="PF07583"/>
    </source>
</evidence>
<evidence type="ECO:0000313" key="6">
    <source>
        <dbReference type="Proteomes" id="UP000010798"/>
    </source>
</evidence>
<evidence type="ECO:0000259" key="4">
    <source>
        <dbReference type="Pfam" id="PF07635"/>
    </source>
</evidence>
<feature type="domain" description="DUF1553" evidence="3">
    <location>
        <begin position="659"/>
        <end position="914"/>
    </location>
</feature>
<dbReference type="OrthoDB" id="289126at2"/>
<dbReference type="RefSeq" id="WP_015244057.1">
    <property type="nucleotide sequence ID" value="NC_019892.1"/>
</dbReference>
<gene>
    <name evidence="5" type="ordered locus">Sinac_0433</name>
</gene>
<dbReference type="PANTHER" id="PTHR35889:SF3">
    <property type="entry name" value="F-BOX DOMAIN-CONTAINING PROTEIN"/>
    <property type="match status" value="1"/>
</dbReference>
<feature type="domain" description="Cytochrome C Planctomycete-type" evidence="4">
    <location>
        <begin position="340"/>
        <end position="399"/>
    </location>
</feature>
<sequence length="996" mass="110333">MSSFPRLRPLVRGILVALGVIGGSGAGPAVPKQESPPEKGLHVVPSVENDRLPKDRVLVEICEEGVPPDDTWSPSALKAQEEYMADAFGFSRTPYKYIDTGIRADRANPFLLRAVAQVDLPAGQHRILLRGRGAARLLVDGTLLLKTPFPPPVTDGHSTIPDDSLNLAPDFRFAPPGNRESWTTFTSPGGTHLVILETIVGGRKGSARRPELGETVVAIAREGSDSFRLLAPHKVVPYNDAGWKDFAGEEGLAIGRMDAERRATALHEHAAEWDQRRERGRQWLSTTIDPIVPELAKDIPGFNAIDRFLGAKLTLAAGPTAATRTIDFPKQIRPILEAKCFSCHQGQKVRGQLRLDQSEGVTKGGASGEPAVVPGQPDESLLIDRVTSTDELEAMPPKGDRLSAQEVQLLRQWIEEGASWSPLHEQTITPLTDDLPFLRRVTLDTVGVIPTEAEALQFLADSGPDKRARVIDRLLADPRWADQWMGYWQDVLAENPNILNPTLNNSGPFRWWIYESLLDNKPVDLFVTELIRMRGSLSLGGPAGFAMASQNDVPMAEKAVIVSAAFLGVQTKCARCHDAPAHQSTQQDLFQLAALLGEKPIKLPKTSSVPLDKLHGQGRKSLIQVTLKPGTVVQPAWPFPEFAPANLLEADLPSDATPRDRLAALITGPGNERFAQVIANRAWKRLMGRGLVDPVDDWEKGSPSHPELLRHLGRELVRGEFDLKRLVRLILNSHAYQRGSDLALTETDPHFAARAQRRLSAEQIVDSLFQATGKPFETEEVNLDLDGRRAVANSINLGKPRRAWQLASTSNERDRPSLALPRVQAVVDVLEAFGWRPSRQDALTTRDSSPNLIQPAVLANGTMGVWLTRLSDDHGITQLALEDQPLERLVDRLFLRILTRQPLDDERKSIVAYLQDGYSDRRLEPPTPAAPKERRPPRYVSWSNHLTEEANRIKVEREAEARRGDPPTDRLDAAWRRRLEDVLWTMLNSPEFLFTP</sequence>
<name>L0D6M3_SINAD</name>
<proteinExistence type="predicted"/>
<dbReference type="GO" id="GO:0020037">
    <property type="term" value="F:heme binding"/>
    <property type="evidence" value="ECO:0007669"/>
    <property type="project" value="InterPro"/>
</dbReference>
<evidence type="ECO:0000256" key="1">
    <source>
        <dbReference type="SAM" id="MobiDB-lite"/>
    </source>
</evidence>
<dbReference type="SUPFAM" id="SSF46626">
    <property type="entry name" value="Cytochrome c"/>
    <property type="match status" value="1"/>
</dbReference>
<dbReference type="eggNOG" id="COG2010">
    <property type="taxonomic scope" value="Bacteria"/>
</dbReference>
<evidence type="ECO:0000313" key="5">
    <source>
        <dbReference type="EMBL" id="AGA24872.1"/>
    </source>
</evidence>
<dbReference type="InterPro" id="IPR011429">
    <property type="entry name" value="Cyt_c_Planctomycete-type"/>
</dbReference>
<dbReference type="InterPro" id="IPR022655">
    <property type="entry name" value="DUF1553"/>
</dbReference>
<organism evidence="5 6">
    <name type="scientific">Singulisphaera acidiphila (strain ATCC BAA-1392 / DSM 18658 / VKM B-2454 / MOB10)</name>
    <dbReference type="NCBI Taxonomy" id="886293"/>
    <lineage>
        <taxon>Bacteria</taxon>
        <taxon>Pseudomonadati</taxon>
        <taxon>Planctomycetota</taxon>
        <taxon>Planctomycetia</taxon>
        <taxon>Isosphaerales</taxon>
        <taxon>Isosphaeraceae</taxon>
        <taxon>Singulisphaera</taxon>
    </lineage>
</organism>
<dbReference type="AlphaFoldDB" id="L0D6M3"/>
<keyword evidence="6" id="KW-1185">Reference proteome</keyword>
<feature type="region of interest" description="Disordered" evidence="1">
    <location>
        <begin position="921"/>
        <end position="941"/>
    </location>
</feature>
<dbReference type="PANTHER" id="PTHR35889">
    <property type="entry name" value="CYCLOINULO-OLIGOSACCHARIDE FRUCTANOTRANSFERASE-RELATED"/>
    <property type="match status" value="1"/>
</dbReference>
<dbReference type="InterPro" id="IPR011444">
    <property type="entry name" value="DUF1549"/>
</dbReference>
<evidence type="ECO:0000259" key="3">
    <source>
        <dbReference type="Pfam" id="PF07587"/>
    </source>
</evidence>
<protein>
    <recommendedName>
        <fullName evidence="7">Cytochrome c domain-containing protein</fullName>
    </recommendedName>
</protein>
<evidence type="ECO:0008006" key="7">
    <source>
        <dbReference type="Google" id="ProtNLM"/>
    </source>
</evidence>
<accession>L0D6M3</accession>
<dbReference type="KEGG" id="saci:Sinac_0433"/>